<accession>A0A1J4J4A0</accession>
<protein>
    <submittedName>
        <fullName evidence="2">Myh10 protein</fullName>
    </submittedName>
</protein>
<feature type="coiled-coil region" evidence="1">
    <location>
        <begin position="125"/>
        <end position="222"/>
    </location>
</feature>
<keyword evidence="1" id="KW-0175">Coiled coil</keyword>
<dbReference type="Proteomes" id="UP000179807">
    <property type="component" value="Unassembled WGS sequence"/>
</dbReference>
<dbReference type="EMBL" id="MLAK01001393">
    <property type="protein sequence ID" value="OHS93553.1"/>
    <property type="molecule type" value="Genomic_DNA"/>
</dbReference>
<evidence type="ECO:0000256" key="1">
    <source>
        <dbReference type="SAM" id="Coils"/>
    </source>
</evidence>
<dbReference type="AlphaFoldDB" id="A0A1J4J4A0"/>
<reference evidence="2" key="1">
    <citation type="submission" date="2016-10" db="EMBL/GenBank/DDBJ databases">
        <authorList>
            <person name="Benchimol M."/>
            <person name="Almeida L.G."/>
            <person name="Vasconcelos A.T."/>
            <person name="Perreira-Neves A."/>
            <person name="Rosa I.A."/>
            <person name="Tasca T."/>
            <person name="Bogo M.R."/>
            <person name="de Souza W."/>
        </authorList>
    </citation>
    <scope>NUCLEOTIDE SEQUENCE [LARGE SCALE GENOMIC DNA]</scope>
    <source>
        <strain evidence="2">K</strain>
    </source>
</reference>
<dbReference type="GeneID" id="94830937"/>
<dbReference type="VEuPathDB" id="TrichDB:TRFO_11780"/>
<proteinExistence type="predicted"/>
<evidence type="ECO:0000313" key="2">
    <source>
        <dbReference type="EMBL" id="OHS93553.1"/>
    </source>
</evidence>
<comment type="caution">
    <text evidence="2">The sequence shown here is derived from an EMBL/GenBank/DDBJ whole genome shotgun (WGS) entry which is preliminary data.</text>
</comment>
<feature type="coiled-coil region" evidence="1">
    <location>
        <begin position="48"/>
        <end position="82"/>
    </location>
</feature>
<organism evidence="2 3">
    <name type="scientific">Tritrichomonas foetus</name>
    <dbReference type="NCBI Taxonomy" id="1144522"/>
    <lineage>
        <taxon>Eukaryota</taxon>
        <taxon>Metamonada</taxon>
        <taxon>Parabasalia</taxon>
        <taxon>Tritrichomonadida</taxon>
        <taxon>Tritrichomonadidae</taxon>
        <taxon>Tritrichomonas</taxon>
    </lineage>
</organism>
<evidence type="ECO:0000313" key="3">
    <source>
        <dbReference type="Proteomes" id="UP000179807"/>
    </source>
</evidence>
<sequence length="232" mass="27806">MPLTYRFFMEFLDDSDNYGYFEEEEENDPYADIAIKTHELRADKIRLQEKLEFRKAEINDEIRRMTEKLSQAQQALSDAEYSAARRPPKKQLLDQYEIDLKRTTKQAMKKTTTMLFNEKELYSAKQKLELLMEDFQSQKASQKKEIDSLMRKARRKKSKLEARIKSIEDGERRNDEEIEENQDLQIKIHQIKRETKAMEIDVKKVEDEVMELIQEAETIVSKKYRGRSKHIR</sequence>
<name>A0A1J4J4A0_9EUKA</name>
<keyword evidence="3" id="KW-1185">Reference proteome</keyword>
<gene>
    <name evidence="2" type="ORF">TRFO_11780</name>
</gene>
<dbReference type="RefSeq" id="XP_068346690.1">
    <property type="nucleotide sequence ID" value="XM_068496233.1"/>
</dbReference>